<feature type="non-terminal residue" evidence="1">
    <location>
        <position position="1"/>
    </location>
</feature>
<dbReference type="InterPro" id="IPR052965">
    <property type="entry name" value="Pigment-catalase-like"/>
</dbReference>
<evidence type="ECO:0000313" key="2">
    <source>
        <dbReference type="Proteomes" id="UP000265520"/>
    </source>
</evidence>
<keyword evidence="2" id="KW-1185">Reference proteome</keyword>
<protein>
    <submittedName>
        <fullName evidence="1">Desiccation-related protein PCC13-62-like</fullName>
    </submittedName>
</protein>
<dbReference type="Pfam" id="PF13668">
    <property type="entry name" value="Ferritin_2"/>
    <property type="match status" value="1"/>
</dbReference>
<dbReference type="EMBL" id="LXQA010014364">
    <property type="protein sequence ID" value="MCH88552.1"/>
    <property type="molecule type" value="Genomic_DNA"/>
</dbReference>
<organism evidence="1 2">
    <name type="scientific">Trifolium medium</name>
    <dbReference type="NCBI Taxonomy" id="97028"/>
    <lineage>
        <taxon>Eukaryota</taxon>
        <taxon>Viridiplantae</taxon>
        <taxon>Streptophyta</taxon>
        <taxon>Embryophyta</taxon>
        <taxon>Tracheophyta</taxon>
        <taxon>Spermatophyta</taxon>
        <taxon>Magnoliopsida</taxon>
        <taxon>eudicotyledons</taxon>
        <taxon>Gunneridae</taxon>
        <taxon>Pentapetalae</taxon>
        <taxon>rosids</taxon>
        <taxon>fabids</taxon>
        <taxon>Fabales</taxon>
        <taxon>Fabaceae</taxon>
        <taxon>Papilionoideae</taxon>
        <taxon>50 kb inversion clade</taxon>
        <taxon>NPAAA clade</taxon>
        <taxon>Hologalegina</taxon>
        <taxon>IRL clade</taxon>
        <taxon>Trifolieae</taxon>
        <taxon>Trifolium</taxon>
    </lineage>
</organism>
<proteinExistence type="predicted"/>
<evidence type="ECO:0000313" key="1">
    <source>
        <dbReference type="EMBL" id="MCH88552.1"/>
    </source>
</evidence>
<dbReference type="PANTHER" id="PTHR31694">
    <property type="entry name" value="DESICCATION-LIKE PROTEIN"/>
    <property type="match status" value="1"/>
</dbReference>
<name>A0A392MM09_9FABA</name>
<accession>A0A392MM09</accession>
<dbReference type="Proteomes" id="UP000265520">
    <property type="component" value="Unassembled WGS sequence"/>
</dbReference>
<sequence>LAEGGPPPIGAQLALLDNLTRDIIIQFCLQEVGHIRAIKSTVRGFPRPLLNISKEAFAQVINSAFDKPLYPPFDAYANSINYLLASYVIPYVGLTGYVGAIPELQDYVSKKVN</sequence>
<dbReference type="PANTHER" id="PTHR31694:SF12">
    <property type="entry name" value="DESICCATION-LIKE PROTEIN"/>
    <property type="match status" value="1"/>
</dbReference>
<gene>
    <name evidence="1" type="ORF">A2U01_0009442</name>
</gene>
<reference evidence="1 2" key="1">
    <citation type="journal article" date="2018" name="Front. Plant Sci.">
        <title>Red Clover (Trifolium pratense) and Zigzag Clover (T. medium) - A Picture of Genomic Similarities and Differences.</title>
        <authorList>
            <person name="Dluhosova J."/>
            <person name="Istvanek J."/>
            <person name="Nedelnik J."/>
            <person name="Repkova J."/>
        </authorList>
    </citation>
    <scope>NUCLEOTIDE SEQUENCE [LARGE SCALE GENOMIC DNA]</scope>
    <source>
        <strain evidence="2">cv. 10/8</strain>
        <tissue evidence="1">Leaf</tissue>
    </source>
</reference>
<dbReference type="AlphaFoldDB" id="A0A392MM09"/>
<comment type="caution">
    <text evidence="1">The sequence shown here is derived from an EMBL/GenBank/DDBJ whole genome shotgun (WGS) entry which is preliminary data.</text>
</comment>